<gene>
    <name evidence="1" type="ORF">H0241_04275</name>
</gene>
<reference evidence="1 2" key="1">
    <citation type="submission" date="2020-07" db="EMBL/GenBank/DDBJ databases">
        <title>Definition of the novel symbiovar canariense within Mesorhizobium novociceri, a new species of genus Mesorhizobium nodulating Cicer canariense in the Caldera de Taburiente National Park (La Palma, Canary Islands).</title>
        <authorList>
            <person name="Leon-Barrios M."/>
            <person name="Perez-Yepez J."/>
            <person name="Flores-Felix J.D."/>
            <person name="Ramirez-Baena M.H."/>
            <person name="Pulido-Suarez L."/>
            <person name="Igual J.M."/>
            <person name="Velazquez E."/>
            <person name="Peix A."/>
        </authorList>
    </citation>
    <scope>NUCLEOTIDE SEQUENCE [LARGE SCALE GENOMIC DNA]</scope>
    <source>
        <strain evidence="1 2">CCANP35</strain>
    </source>
</reference>
<organism evidence="1 2">
    <name type="scientific">Mesorhizobium neociceri</name>
    <dbReference type="NCBI Taxonomy" id="1307853"/>
    <lineage>
        <taxon>Bacteria</taxon>
        <taxon>Pseudomonadati</taxon>
        <taxon>Pseudomonadota</taxon>
        <taxon>Alphaproteobacteria</taxon>
        <taxon>Hyphomicrobiales</taxon>
        <taxon>Phyllobacteriaceae</taxon>
        <taxon>Mesorhizobium</taxon>
    </lineage>
</organism>
<keyword evidence="2" id="KW-1185">Reference proteome</keyword>
<evidence type="ECO:0000313" key="2">
    <source>
        <dbReference type="Proteomes" id="UP000558284"/>
    </source>
</evidence>
<evidence type="ECO:0000313" key="1">
    <source>
        <dbReference type="EMBL" id="MBA1139472.1"/>
    </source>
</evidence>
<name>A0A838B0M7_9HYPH</name>
<dbReference type="EMBL" id="JACDTY010000002">
    <property type="protein sequence ID" value="MBA1139472.1"/>
    <property type="molecule type" value="Genomic_DNA"/>
</dbReference>
<protein>
    <submittedName>
        <fullName evidence="1">Uncharacterized protein</fullName>
    </submittedName>
</protein>
<sequence>MNQLYDLRKEPNGTWTVFDAKTGRPAEMGSRTMIGMTMKDADEIVVFLNCHNAQRRKAAEG</sequence>
<comment type="caution">
    <text evidence="1">The sequence shown here is derived from an EMBL/GenBank/DDBJ whole genome shotgun (WGS) entry which is preliminary data.</text>
</comment>
<dbReference type="Proteomes" id="UP000558284">
    <property type="component" value="Unassembled WGS sequence"/>
</dbReference>
<proteinExistence type="predicted"/>
<accession>A0A838B0M7</accession>
<dbReference type="AlphaFoldDB" id="A0A838B0M7"/>
<dbReference type="RefSeq" id="WP_181056191.1">
    <property type="nucleotide sequence ID" value="NZ_JACDTY010000002.1"/>
</dbReference>